<dbReference type="Proteomes" id="UP000232188">
    <property type="component" value="Unassembled WGS sequence"/>
</dbReference>
<evidence type="ECO:0000313" key="3">
    <source>
        <dbReference type="Proteomes" id="UP000232149"/>
    </source>
</evidence>
<gene>
    <name evidence="2" type="ORF">CH376_19390</name>
    <name evidence="1" type="ORF">CH380_19870</name>
</gene>
<dbReference type="AlphaFoldDB" id="A0A2M9YJ25"/>
<evidence type="ECO:0000313" key="4">
    <source>
        <dbReference type="Proteomes" id="UP000232188"/>
    </source>
</evidence>
<proteinExistence type="predicted"/>
<sequence>MEYEHFIPALIEETKHRYQFSQERKNWPQLDFENNHVLIGVRGISIENNQVFLNDDSFDRFNDVLFNILPGGKSWGSRVVTMDPGKVSKQTLLKYGVTEGEARVEEGLYLVKIGLHHGHIAFNQASQFSFRRDANGDHVWNNLDPLFKGFIGINIHAQGMEKDYVGVSSLGCTVTRAYWNHPEWLSLISVFQGAELKARQTDPKFPGFCYALFNQDSAKKILDSNM</sequence>
<evidence type="ECO:0000313" key="2">
    <source>
        <dbReference type="EMBL" id="PJZ60266.1"/>
    </source>
</evidence>
<dbReference type="Proteomes" id="UP000232149">
    <property type="component" value="Unassembled WGS sequence"/>
</dbReference>
<dbReference type="EMBL" id="NPDU01000070">
    <property type="protein sequence ID" value="PJZ60266.1"/>
    <property type="molecule type" value="Genomic_DNA"/>
</dbReference>
<protein>
    <submittedName>
        <fullName evidence="1">Uncharacterized protein</fullName>
    </submittedName>
</protein>
<reference evidence="3 4" key="1">
    <citation type="submission" date="2017-07" db="EMBL/GenBank/DDBJ databases">
        <title>Leptospira spp. isolated from tropical soils.</title>
        <authorList>
            <person name="Thibeaux R."/>
            <person name="Iraola G."/>
            <person name="Ferres I."/>
            <person name="Bierque E."/>
            <person name="Girault D."/>
            <person name="Soupe-Gilbert M.-E."/>
            <person name="Picardeau M."/>
            <person name="Goarant C."/>
        </authorList>
    </citation>
    <scope>NUCLEOTIDE SEQUENCE [LARGE SCALE GENOMIC DNA]</scope>
    <source>
        <strain evidence="1 4">FH2-B-C1</strain>
        <strain evidence="2 3">FH2-B-D1</strain>
    </source>
</reference>
<keyword evidence="3" id="KW-1185">Reference proteome</keyword>
<organism evidence="1 4">
    <name type="scientific">Leptospira adleri</name>
    <dbReference type="NCBI Taxonomy" id="2023186"/>
    <lineage>
        <taxon>Bacteria</taxon>
        <taxon>Pseudomonadati</taxon>
        <taxon>Spirochaetota</taxon>
        <taxon>Spirochaetia</taxon>
        <taxon>Leptospirales</taxon>
        <taxon>Leptospiraceae</taxon>
        <taxon>Leptospira</taxon>
    </lineage>
</organism>
<comment type="caution">
    <text evidence="1">The sequence shown here is derived from an EMBL/GenBank/DDBJ whole genome shotgun (WGS) entry which is preliminary data.</text>
</comment>
<evidence type="ECO:0000313" key="1">
    <source>
        <dbReference type="EMBL" id="PJZ51543.1"/>
    </source>
</evidence>
<dbReference type="EMBL" id="NPDV01000023">
    <property type="protein sequence ID" value="PJZ51543.1"/>
    <property type="molecule type" value="Genomic_DNA"/>
</dbReference>
<name>A0A2M9YJ25_9LEPT</name>
<dbReference type="RefSeq" id="WP_100787502.1">
    <property type="nucleotide sequence ID" value="NZ_NPDU01000070.1"/>
</dbReference>
<accession>A0A2M9YJ25</accession>